<reference evidence="2 3" key="1">
    <citation type="journal article" date="2015" name="Sci. Rep.">
        <title>Genome of the facultative scuticociliatosis pathogen Pseudocohnilembus persalinus provides insight into its virulence through horizontal gene transfer.</title>
        <authorList>
            <person name="Xiong J."/>
            <person name="Wang G."/>
            <person name="Cheng J."/>
            <person name="Tian M."/>
            <person name="Pan X."/>
            <person name="Warren A."/>
            <person name="Jiang C."/>
            <person name="Yuan D."/>
            <person name="Miao W."/>
        </authorList>
    </citation>
    <scope>NUCLEOTIDE SEQUENCE [LARGE SCALE GENOMIC DNA]</scope>
    <source>
        <strain evidence="2">36N120E</strain>
    </source>
</reference>
<feature type="region of interest" description="Disordered" evidence="1">
    <location>
        <begin position="185"/>
        <end position="213"/>
    </location>
</feature>
<dbReference type="InParanoid" id="A0A0V0Q9M8"/>
<keyword evidence="3" id="KW-1185">Reference proteome</keyword>
<evidence type="ECO:0000313" key="3">
    <source>
        <dbReference type="Proteomes" id="UP000054937"/>
    </source>
</evidence>
<gene>
    <name evidence="2" type="ORF">PPERSA_09451</name>
</gene>
<sequence length="235" mass="28817">MNDGFQQYSQAGNNQNYQECNIQPNLFPSVQNHLKHKQHKNSRRKKRQQNYLEYLEQQYGHQDESTSNVDEYYDIHQKFEKKLRISDQLQQSSENKIIKQDKIQNVKMENFKNQQYKQTKQKVQNKGEEQLQLSGHNNQNLFNSETDPENIKKLILSTYTPQNQQLKSSYENYYQRLQQQKQQQQRIKEQQEKQKQAQKEYDQQMVYLSHKREKKELEEAYYRRLQRQENQMQLE</sequence>
<protein>
    <submittedName>
        <fullName evidence="2">Uncharacterized protein</fullName>
    </submittedName>
</protein>
<evidence type="ECO:0000313" key="2">
    <source>
        <dbReference type="EMBL" id="KRW98926.1"/>
    </source>
</evidence>
<dbReference type="EMBL" id="LDAU01000225">
    <property type="protein sequence ID" value="KRW98926.1"/>
    <property type="molecule type" value="Genomic_DNA"/>
</dbReference>
<proteinExistence type="predicted"/>
<name>A0A0V0Q9M8_PSEPJ</name>
<evidence type="ECO:0000256" key="1">
    <source>
        <dbReference type="SAM" id="MobiDB-lite"/>
    </source>
</evidence>
<accession>A0A0V0Q9M8</accession>
<organism evidence="2 3">
    <name type="scientific">Pseudocohnilembus persalinus</name>
    <name type="common">Ciliate</name>
    <dbReference type="NCBI Taxonomy" id="266149"/>
    <lineage>
        <taxon>Eukaryota</taxon>
        <taxon>Sar</taxon>
        <taxon>Alveolata</taxon>
        <taxon>Ciliophora</taxon>
        <taxon>Intramacronucleata</taxon>
        <taxon>Oligohymenophorea</taxon>
        <taxon>Scuticociliatia</taxon>
        <taxon>Philasterida</taxon>
        <taxon>Pseudocohnilembidae</taxon>
        <taxon>Pseudocohnilembus</taxon>
    </lineage>
</organism>
<comment type="caution">
    <text evidence="2">The sequence shown here is derived from an EMBL/GenBank/DDBJ whole genome shotgun (WGS) entry which is preliminary data.</text>
</comment>
<feature type="compositionally biased region" description="Basic and acidic residues" evidence="1">
    <location>
        <begin position="186"/>
        <end position="202"/>
    </location>
</feature>
<dbReference type="Proteomes" id="UP000054937">
    <property type="component" value="Unassembled WGS sequence"/>
</dbReference>
<dbReference type="AlphaFoldDB" id="A0A0V0Q9M8"/>